<comment type="caution">
    <text evidence="2">The sequence shown here is derived from an EMBL/GenBank/DDBJ whole genome shotgun (WGS) entry which is preliminary data.</text>
</comment>
<evidence type="ECO:0000259" key="1">
    <source>
        <dbReference type="Pfam" id="PF14534"/>
    </source>
</evidence>
<dbReference type="Gene3D" id="3.10.450.50">
    <property type="match status" value="1"/>
</dbReference>
<feature type="domain" description="DUF4440" evidence="1">
    <location>
        <begin position="22"/>
        <end position="130"/>
    </location>
</feature>
<dbReference type="InterPro" id="IPR032710">
    <property type="entry name" value="NTF2-like_dom_sf"/>
</dbReference>
<dbReference type="RefSeq" id="WP_147904011.1">
    <property type="nucleotide sequence ID" value="NZ_BAAAGC010000007.1"/>
</dbReference>
<accession>A0A5C8LYB7</accession>
<sequence length="136" mass="15737">MLEHAVYAIGAACRSEQDCAQQLLTRLQCAINQRNWALFGECFTENVLLVNLLGQRLSGRAELKVYLQQLLELHQDRVWAYQLLHLQQLDFDTFLINAQQLWQHKEGQHKVGLCSTPLYVVKRQGNQWQICAGNML</sequence>
<reference evidence="2 3" key="1">
    <citation type="submission" date="2019-08" db="EMBL/GenBank/DDBJ databases">
        <title>Draft genome analysis of Rheinheimera tangshanensis isolated from the roots of fresh rice plants (Oryza sativa).</title>
        <authorList>
            <person name="Yu Q."/>
            <person name="Qi Y."/>
            <person name="Zhang H."/>
            <person name="Pu J."/>
        </authorList>
    </citation>
    <scope>NUCLEOTIDE SEQUENCE [LARGE SCALE GENOMIC DNA]</scope>
    <source>
        <strain evidence="2 3">JA3-B52</strain>
    </source>
</reference>
<protein>
    <submittedName>
        <fullName evidence="2">Nuclear transport factor 2 family protein</fullName>
    </submittedName>
</protein>
<dbReference type="Proteomes" id="UP000321814">
    <property type="component" value="Unassembled WGS sequence"/>
</dbReference>
<gene>
    <name evidence="2" type="ORF">FU839_08470</name>
</gene>
<proteinExistence type="predicted"/>
<dbReference type="SUPFAM" id="SSF54427">
    <property type="entry name" value="NTF2-like"/>
    <property type="match status" value="1"/>
</dbReference>
<dbReference type="InterPro" id="IPR027843">
    <property type="entry name" value="DUF4440"/>
</dbReference>
<evidence type="ECO:0000313" key="2">
    <source>
        <dbReference type="EMBL" id="TXK81143.1"/>
    </source>
</evidence>
<dbReference type="EMBL" id="VRLR01000004">
    <property type="protein sequence ID" value="TXK81143.1"/>
    <property type="molecule type" value="Genomic_DNA"/>
</dbReference>
<dbReference type="OrthoDB" id="5768343at2"/>
<evidence type="ECO:0000313" key="3">
    <source>
        <dbReference type="Proteomes" id="UP000321814"/>
    </source>
</evidence>
<dbReference type="AlphaFoldDB" id="A0A5C8LYB7"/>
<organism evidence="2 3">
    <name type="scientific">Rheinheimera tangshanensis</name>
    <dbReference type="NCBI Taxonomy" id="400153"/>
    <lineage>
        <taxon>Bacteria</taxon>
        <taxon>Pseudomonadati</taxon>
        <taxon>Pseudomonadota</taxon>
        <taxon>Gammaproteobacteria</taxon>
        <taxon>Chromatiales</taxon>
        <taxon>Chromatiaceae</taxon>
        <taxon>Rheinheimera</taxon>
    </lineage>
</organism>
<dbReference type="Pfam" id="PF14534">
    <property type="entry name" value="DUF4440"/>
    <property type="match status" value="1"/>
</dbReference>
<name>A0A5C8LYB7_9GAMM</name>
<keyword evidence="3" id="KW-1185">Reference proteome</keyword>